<evidence type="ECO:0000259" key="2">
    <source>
        <dbReference type="PROSITE" id="PS50097"/>
    </source>
</evidence>
<comment type="caution">
    <text evidence="3">The sequence shown here is derived from an EMBL/GenBank/DDBJ whole genome shotgun (WGS) entry which is preliminary data.</text>
</comment>
<feature type="region of interest" description="Disordered" evidence="1">
    <location>
        <begin position="1"/>
        <end position="42"/>
    </location>
</feature>
<protein>
    <recommendedName>
        <fullName evidence="2">BTB domain-containing protein</fullName>
    </recommendedName>
</protein>
<evidence type="ECO:0000313" key="3">
    <source>
        <dbReference type="EMBL" id="PPJ60816.1"/>
    </source>
</evidence>
<dbReference type="OrthoDB" id="6359816at2759"/>
<dbReference type="STRING" id="357750.A0A2S6CM48"/>
<dbReference type="CDD" id="cd18186">
    <property type="entry name" value="BTB_POZ_ZBTB_KLHL-like"/>
    <property type="match status" value="1"/>
</dbReference>
<dbReference type="Pfam" id="PF00651">
    <property type="entry name" value="BTB"/>
    <property type="match status" value="1"/>
</dbReference>
<dbReference type="InterPro" id="IPR000210">
    <property type="entry name" value="BTB/POZ_dom"/>
</dbReference>
<dbReference type="Proteomes" id="UP000237631">
    <property type="component" value="Unassembled WGS sequence"/>
</dbReference>
<dbReference type="Gene3D" id="3.30.710.10">
    <property type="entry name" value="Potassium Channel Kv1.1, Chain A"/>
    <property type="match status" value="1"/>
</dbReference>
<feature type="compositionally biased region" description="Basic and acidic residues" evidence="1">
    <location>
        <begin position="33"/>
        <end position="42"/>
    </location>
</feature>
<proteinExistence type="predicted"/>
<dbReference type="SUPFAM" id="SSF54695">
    <property type="entry name" value="POZ domain"/>
    <property type="match status" value="1"/>
</dbReference>
<name>A0A2S6CM48_9PEZI</name>
<reference evidence="4" key="1">
    <citation type="journal article" date="2017" name="bioRxiv">
        <title>Conservation of a gene cluster reveals novel cercosporin biosynthetic mechanisms and extends production to the genus Colletotrichum.</title>
        <authorList>
            <person name="de Jonge R."/>
            <person name="Ebert M.K."/>
            <person name="Huitt-Roehl C.R."/>
            <person name="Pal P."/>
            <person name="Suttle J.C."/>
            <person name="Spanner R.E."/>
            <person name="Neubauer J.D."/>
            <person name="Jurick W.M.II."/>
            <person name="Stott K.A."/>
            <person name="Secor G.A."/>
            <person name="Thomma B.P.H.J."/>
            <person name="Van de Peer Y."/>
            <person name="Townsend C.A."/>
            <person name="Bolton M.D."/>
        </authorList>
    </citation>
    <scope>NUCLEOTIDE SEQUENCE [LARGE SCALE GENOMIC DNA]</scope>
    <source>
        <strain evidence="4">CBS538.71</strain>
    </source>
</reference>
<keyword evidence="4" id="KW-1185">Reference proteome</keyword>
<organism evidence="3 4">
    <name type="scientific">Cercospora berteroae</name>
    <dbReference type="NCBI Taxonomy" id="357750"/>
    <lineage>
        <taxon>Eukaryota</taxon>
        <taxon>Fungi</taxon>
        <taxon>Dikarya</taxon>
        <taxon>Ascomycota</taxon>
        <taxon>Pezizomycotina</taxon>
        <taxon>Dothideomycetes</taxon>
        <taxon>Dothideomycetidae</taxon>
        <taxon>Mycosphaerellales</taxon>
        <taxon>Mycosphaerellaceae</taxon>
        <taxon>Cercospora</taxon>
    </lineage>
</organism>
<feature type="compositionally biased region" description="Basic residues" evidence="1">
    <location>
        <begin position="1"/>
        <end position="13"/>
    </location>
</feature>
<dbReference type="PROSITE" id="PS50097">
    <property type="entry name" value="BTB"/>
    <property type="match status" value="1"/>
</dbReference>
<dbReference type="EMBL" id="PNEN01000209">
    <property type="protein sequence ID" value="PPJ60816.1"/>
    <property type="molecule type" value="Genomic_DNA"/>
</dbReference>
<gene>
    <name evidence="3" type="ORF">CBER1_11540</name>
</gene>
<dbReference type="InterPro" id="IPR011333">
    <property type="entry name" value="SKP1/BTB/POZ_sf"/>
</dbReference>
<sequence length="249" mass="28400">MPSPSPKRKRVTARRTAPIPKVYTDSSDESEDERGPTAEEKPVLERMYETSDWSDLTIQAGDGKVFKVHKTVVYPASPYFNEACTAGARETHTNHVNLPESTKTVDAILRHFYKTPALWTRRDFHDQEVIETAAAEGADLIALRVAVNKYDIDSMIADVEDAFAALLEYYQNHNDFKSLIWIGQQIFDEEDHFLYKMRRAVASTTAKFVSDILEHEPSSEGLRWNSDYLRQTMLQREASRPGLKGKDRG</sequence>
<evidence type="ECO:0000313" key="4">
    <source>
        <dbReference type="Proteomes" id="UP000237631"/>
    </source>
</evidence>
<dbReference type="AlphaFoldDB" id="A0A2S6CM48"/>
<accession>A0A2S6CM48</accession>
<feature type="domain" description="BTB" evidence="2">
    <location>
        <begin position="54"/>
        <end position="113"/>
    </location>
</feature>
<evidence type="ECO:0000256" key="1">
    <source>
        <dbReference type="SAM" id="MobiDB-lite"/>
    </source>
</evidence>